<evidence type="ECO:0000256" key="1">
    <source>
        <dbReference type="SAM" id="MobiDB-lite"/>
    </source>
</evidence>
<feature type="region of interest" description="Disordered" evidence="1">
    <location>
        <begin position="1"/>
        <end position="86"/>
    </location>
</feature>
<dbReference type="Proteomes" id="UP001331761">
    <property type="component" value="Unassembled WGS sequence"/>
</dbReference>
<dbReference type="EMBL" id="WIXE01026181">
    <property type="protein sequence ID" value="KAK5964129.1"/>
    <property type="molecule type" value="Genomic_DNA"/>
</dbReference>
<name>A0AAN8IT77_TRICO</name>
<sequence length="234" mass="26067">QEDADVKWLKIAATPQMSRHESAESANSAAIQPKHKEETAKFRELAPTPKMEHDESEKFLDLAATPAMEDEEQNKKLQKPEGNDFNVAKPVFEKPMVKETHSPQAKSLPLHFPFKEKVSRIKLELPSKIKKIFARPEKRQKIVKRGRTGSTDKAVRARAGESSGHGKIQVARRQRTAGRTPSAEKTRRRDRGSAEKSVQKKSGSAEKFSQTRTGSAEKSMQGKAGSADKLVTSK</sequence>
<gene>
    <name evidence="2" type="ORF">GCK32_009429</name>
</gene>
<feature type="non-terminal residue" evidence="2">
    <location>
        <position position="1"/>
    </location>
</feature>
<reference evidence="2 3" key="1">
    <citation type="submission" date="2019-10" db="EMBL/GenBank/DDBJ databases">
        <title>Assembly and Annotation for the nematode Trichostrongylus colubriformis.</title>
        <authorList>
            <person name="Martin J."/>
        </authorList>
    </citation>
    <scope>NUCLEOTIDE SEQUENCE [LARGE SCALE GENOMIC DNA]</scope>
    <source>
        <strain evidence="2">G859</strain>
        <tissue evidence="2">Whole worm</tissue>
    </source>
</reference>
<evidence type="ECO:0000313" key="3">
    <source>
        <dbReference type="Proteomes" id="UP001331761"/>
    </source>
</evidence>
<feature type="region of interest" description="Disordered" evidence="1">
    <location>
        <begin position="134"/>
        <end position="234"/>
    </location>
</feature>
<proteinExistence type="predicted"/>
<feature type="compositionally biased region" description="Basic and acidic residues" evidence="1">
    <location>
        <begin position="182"/>
        <end position="198"/>
    </location>
</feature>
<comment type="caution">
    <text evidence="2">The sequence shown here is derived from an EMBL/GenBank/DDBJ whole genome shotgun (WGS) entry which is preliminary data.</text>
</comment>
<dbReference type="AlphaFoldDB" id="A0AAN8IT77"/>
<feature type="compositionally biased region" description="Basic and acidic residues" evidence="1">
    <location>
        <begin position="34"/>
        <end position="60"/>
    </location>
</feature>
<feature type="compositionally biased region" description="Basic and acidic residues" evidence="1">
    <location>
        <begin position="73"/>
        <end position="82"/>
    </location>
</feature>
<feature type="compositionally biased region" description="Polar residues" evidence="1">
    <location>
        <begin position="207"/>
        <end position="218"/>
    </location>
</feature>
<protein>
    <submittedName>
        <fullName evidence="2">Uncharacterized protein</fullName>
    </submittedName>
</protein>
<keyword evidence="3" id="KW-1185">Reference proteome</keyword>
<accession>A0AAN8IT77</accession>
<evidence type="ECO:0000313" key="2">
    <source>
        <dbReference type="EMBL" id="KAK5964129.1"/>
    </source>
</evidence>
<organism evidence="2 3">
    <name type="scientific">Trichostrongylus colubriformis</name>
    <name type="common">Black scour worm</name>
    <dbReference type="NCBI Taxonomy" id="6319"/>
    <lineage>
        <taxon>Eukaryota</taxon>
        <taxon>Metazoa</taxon>
        <taxon>Ecdysozoa</taxon>
        <taxon>Nematoda</taxon>
        <taxon>Chromadorea</taxon>
        <taxon>Rhabditida</taxon>
        <taxon>Rhabditina</taxon>
        <taxon>Rhabditomorpha</taxon>
        <taxon>Strongyloidea</taxon>
        <taxon>Trichostrongylidae</taxon>
        <taxon>Trichostrongylus</taxon>
    </lineage>
</organism>